<accession>A0A6G1HSD4</accession>
<protein>
    <submittedName>
        <fullName evidence="2">Uncharacterized protein</fullName>
    </submittedName>
</protein>
<proteinExistence type="predicted"/>
<gene>
    <name evidence="2" type="ORF">EJ06DRAFT_64386</name>
</gene>
<dbReference type="EMBL" id="ML996698">
    <property type="protein sequence ID" value="KAF2398973.1"/>
    <property type="molecule type" value="Genomic_DNA"/>
</dbReference>
<feature type="region of interest" description="Disordered" evidence="1">
    <location>
        <begin position="70"/>
        <end position="92"/>
    </location>
</feature>
<dbReference type="AlphaFoldDB" id="A0A6G1HSD4"/>
<name>A0A6G1HSD4_9PEZI</name>
<evidence type="ECO:0000256" key="1">
    <source>
        <dbReference type="SAM" id="MobiDB-lite"/>
    </source>
</evidence>
<keyword evidence="3" id="KW-1185">Reference proteome</keyword>
<sequence>MCCSNYSVYVRAFAASPFLSPVAVESIASSHAGICLPAPVKAASDCYRAQLPLICTRKTSNLSAKRVPLYPPPHHRPNSGGFPRATSTRSFRSHRANRLLPSSPQRRSKHLRWHLTALTICGKRHRRRSFKTPGTIAANLVIAVETHPTPHHLHLSTYCITSPRPRQPAPPTTQHSVLRAI</sequence>
<evidence type="ECO:0000313" key="3">
    <source>
        <dbReference type="Proteomes" id="UP000799640"/>
    </source>
</evidence>
<reference evidence="2" key="1">
    <citation type="journal article" date="2020" name="Stud. Mycol.">
        <title>101 Dothideomycetes genomes: a test case for predicting lifestyles and emergence of pathogens.</title>
        <authorList>
            <person name="Haridas S."/>
            <person name="Albert R."/>
            <person name="Binder M."/>
            <person name="Bloem J."/>
            <person name="Labutti K."/>
            <person name="Salamov A."/>
            <person name="Andreopoulos B."/>
            <person name="Baker S."/>
            <person name="Barry K."/>
            <person name="Bills G."/>
            <person name="Bluhm B."/>
            <person name="Cannon C."/>
            <person name="Castanera R."/>
            <person name="Culley D."/>
            <person name="Daum C."/>
            <person name="Ezra D."/>
            <person name="Gonzalez J."/>
            <person name="Henrissat B."/>
            <person name="Kuo A."/>
            <person name="Liang C."/>
            <person name="Lipzen A."/>
            <person name="Lutzoni F."/>
            <person name="Magnuson J."/>
            <person name="Mondo S."/>
            <person name="Nolan M."/>
            <person name="Ohm R."/>
            <person name="Pangilinan J."/>
            <person name="Park H.-J."/>
            <person name="Ramirez L."/>
            <person name="Alfaro M."/>
            <person name="Sun H."/>
            <person name="Tritt A."/>
            <person name="Yoshinaga Y."/>
            <person name="Zwiers L.-H."/>
            <person name="Turgeon B."/>
            <person name="Goodwin S."/>
            <person name="Spatafora J."/>
            <person name="Crous P."/>
            <person name="Grigoriev I."/>
        </authorList>
    </citation>
    <scope>NUCLEOTIDE SEQUENCE</scope>
    <source>
        <strain evidence="2">CBS 262.69</strain>
    </source>
</reference>
<evidence type="ECO:0000313" key="2">
    <source>
        <dbReference type="EMBL" id="KAF2398973.1"/>
    </source>
</evidence>
<dbReference type="Proteomes" id="UP000799640">
    <property type="component" value="Unassembled WGS sequence"/>
</dbReference>
<organism evidence="2 3">
    <name type="scientific">Trichodelitschia bisporula</name>
    <dbReference type="NCBI Taxonomy" id="703511"/>
    <lineage>
        <taxon>Eukaryota</taxon>
        <taxon>Fungi</taxon>
        <taxon>Dikarya</taxon>
        <taxon>Ascomycota</taxon>
        <taxon>Pezizomycotina</taxon>
        <taxon>Dothideomycetes</taxon>
        <taxon>Dothideomycetes incertae sedis</taxon>
        <taxon>Phaeotrichales</taxon>
        <taxon>Phaeotrichaceae</taxon>
        <taxon>Trichodelitschia</taxon>
    </lineage>
</organism>